<evidence type="ECO:0000313" key="2">
    <source>
        <dbReference type="EMBL" id="KAF7727096.1"/>
    </source>
</evidence>
<name>A0A8H7BUB4_9FUNG</name>
<keyword evidence="1" id="KW-0812">Transmembrane</keyword>
<evidence type="ECO:0000313" key="3">
    <source>
        <dbReference type="Proteomes" id="UP000605846"/>
    </source>
</evidence>
<protein>
    <submittedName>
        <fullName evidence="2">Uncharacterized protein</fullName>
    </submittedName>
</protein>
<dbReference type="OrthoDB" id="432685at2759"/>
<organism evidence="2 3">
    <name type="scientific">Apophysomyces ossiformis</name>
    <dbReference type="NCBI Taxonomy" id="679940"/>
    <lineage>
        <taxon>Eukaryota</taxon>
        <taxon>Fungi</taxon>
        <taxon>Fungi incertae sedis</taxon>
        <taxon>Mucoromycota</taxon>
        <taxon>Mucoromycotina</taxon>
        <taxon>Mucoromycetes</taxon>
        <taxon>Mucorales</taxon>
        <taxon>Mucorineae</taxon>
        <taxon>Mucoraceae</taxon>
        <taxon>Apophysomyces</taxon>
    </lineage>
</organism>
<dbReference type="EMBL" id="JABAYA010000065">
    <property type="protein sequence ID" value="KAF7727096.1"/>
    <property type="molecule type" value="Genomic_DNA"/>
</dbReference>
<dbReference type="AlphaFoldDB" id="A0A8H7BUB4"/>
<gene>
    <name evidence="2" type="ORF">EC973_008059</name>
</gene>
<feature type="transmembrane region" description="Helical" evidence="1">
    <location>
        <begin position="159"/>
        <end position="178"/>
    </location>
</feature>
<comment type="caution">
    <text evidence="2">The sequence shown here is derived from an EMBL/GenBank/DDBJ whole genome shotgun (WGS) entry which is preliminary data.</text>
</comment>
<evidence type="ECO:0000256" key="1">
    <source>
        <dbReference type="SAM" id="Phobius"/>
    </source>
</evidence>
<keyword evidence="1" id="KW-0472">Membrane</keyword>
<sequence>MESKHQEVIYAEERLQMRSCDVEHPESDSDSVIRRADHAEEVVNCIASRLQDAYQAFDMKTAEHRRRLTQLEEKDVLIEVPDICPGDAVISKINTTQAAASDVWEESRVRQRKLDKNKRYRNVQDLHESKASMAPMRPRSNTQAVRRANDKIVTNTVTFALYTLLVYIFGIVTSTFLIENGQPATWEQALVAAATQQGPKSKWMEVLLYWIEKFIFDGDGVPIS</sequence>
<proteinExistence type="predicted"/>
<reference evidence="2" key="1">
    <citation type="submission" date="2020-01" db="EMBL/GenBank/DDBJ databases">
        <title>Genome Sequencing of Three Apophysomyces-Like Fungal Strains Confirms a Novel Fungal Genus in the Mucoromycota with divergent Burkholderia-like Endosymbiotic Bacteria.</title>
        <authorList>
            <person name="Stajich J.E."/>
            <person name="Macias A.M."/>
            <person name="Carter-House D."/>
            <person name="Lovett B."/>
            <person name="Kasson L.R."/>
            <person name="Berry K."/>
            <person name="Grigoriev I."/>
            <person name="Chang Y."/>
            <person name="Spatafora J."/>
            <person name="Kasson M.T."/>
        </authorList>
    </citation>
    <scope>NUCLEOTIDE SEQUENCE</scope>
    <source>
        <strain evidence="2">NRRL A-21654</strain>
    </source>
</reference>
<dbReference type="Proteomes" id="UP000605846">
    <property type="component" value="Unassembled WGS sequence"/>
</dbReference>
<accession>A0A8H7BUB4</accession>
<keyword evidence="3" id="KW-1185">Reference proteome</keyword>
<keyword evidence="1" id="KW-1133">Transmembrane helix</keyword>